<dbReference type="EMBL" id="VSFG01000003">
    <property type="protein sequence ID" value="TYB45404.1"/>
    <property type="molecule type" value="Genomic_DNA"/>
</dbReference>
<dbReference type="InterPro" id="IPR048284">
    <property type="entry name" value="EryCIII-like_N"/>
</dbReference>
<dbReference type="InterPro" id="IPR050426">
    <property type="entry name" value="Glycosyltransferase_28"/>
</dbReference>
<organism evidence="6 7">
    <name type="scientific">Actinomadura chibensis</name>
    <dbReference type="NCBI Taxonomy" id="392828"/>
    <lineage>
        <taxon>Bacteria</taxon>
        <taxon>Bacillati</taxon>
        <taxon>Actinomycetota</taxon>
        <taxon>Actinomycetes</taxon>
        <taxon>Streptosporangiales</taxon>
        <taxon>Thermomonosporaceae</taxon>
        <taxon>Actinomadura</taxon>
    </lineage>
</organism>
<dbReference type="Pfam" id="PF06722">
    <property type="entry name" value="EryCIII-like_C"/>
    <property type="match status" value="1"/>
</dbReference>
<evidence type="ECO:0000259" key="4">
    <source>
        <dbReference type="Pfam" id="PF06722"/>
    </source>
</evidence>
<comment type="caution">
    <text evidence="6">The sequence shown here is derived from an EMBL/GenBank/DDBJ whole genome shotgun (WGS) entry which is preliminary data.</text>
</comment>
<evidence type="ECO:0000313" key="6">
    <source>
        <dbReference type="EMBL" id="TYB45404.1"/>
    </source>
</evidence>
<gene>
    <name evidence="6" type="ORF">FXF69_18370</name>
</gene>
<evidence type="ECO:0000313" key="7">
    <source>
        <dbReference type="Proteomes" id="UP000323380"/>
    </source>
</evidence>
<dbReference type="GO" id="GO:0016758">
    <property type="term" value="F:hexosyltransferase activity"/>
    <property type="evidence" value="ECO:0007669"/>
    <property type="project" value="UniProtKB-ARBA"/>
</dbReference>
<keyword evidence="2" id="KW-0328">Glycosyltransferase</keyword>
<dbReference type="GO" id="GO:0008194">
    <property type="term" value="F:UDP-glycosyltransferase activity"/>
    <property type="evidence" value="ECO:0007669"/>
    <property type="project" value="InterPro"/>
</dbReference>
<sequence length="410" mass="42652">MRILFVPMPVSTHYLSMVPLAWACRAAGHEVRFAVQPAIVDTIRRSGLTAAVVADDYDFAGAIAARRRARKASGKPLTPDMVANLSPAERRAVKERMFAPQVAAAESVADGLVGYARRWRPELVVADPLALAGPLAAAAVDAPFVRHLWGPDVIGAMGFPGLGIAVDHWPSALLRLYERHGVEPAADYAVHTVDPCPPSLQARTGAGVLPMRYVPYNGPGVEPDWAAGSGRRRVCVTWGMTSSAVGGREGFLVPWILKALADFDMEIVLAIKASDRELLGDPPPGTLIAEEVPLHLLLPSCDAIIHQGGGGTLLTAAALGVPQLIVTNSGDQQFNARLLTATGAGAAVSVGEAADGPLKTAIAGLLHEDAAALRAAADRLRAEIAAQPTPAAVAAALAERAGRDGRAGAA</sequence>
<feature type="domain" description="Erythromycin biosynthesis protein CIII-like N-terminal" evidence="5">
    <location>
        <begin position="22"/>
        <end position="239"/>
    </location>
</feature>
<dbReference type="CDD" id="cd03784">
    <property type="entry name" value="GT1_Gtf-like"/>
    <property type="match status" value="1"/>
</dbReference>
<dbReference type="Proteomes" id="UP000323380">
    <property type="component" value="Unassembled WGS sequence"/>
</dbReference>
<dbReference type="Pfam" id="PF21036">
    <property type="entry name" value="EryCIII-like_N"/>
    <property type="match status" value="1"/>
</dbReference>
<reference evidence="6 7" key="1">
    <citation type="submission" date="2019-08" db="EMBL/GenBank/DDBJ databases">
        <title>Actinomadura sp. nov. CYP1-5 isolated from mountain soil.</title>
        <authorList>
            <person name="Songsumanus A."/>
            <person name="Kuncharoen N."/>
            <person name="Kudo T."/>
            <person name="Yuki M."/>
            <person name="Igarashi Y."/>
            <person name="Tanasupawat S."/>
        </authorList>
    </citation>
    <scope>NUCLEOTIDE SEQUENCE [LARGE SCALE GENOMIC DNA]</scope>
    <source>
        <strain evidence="6 7">JCM 14158</strain>
    </source>
</reference>
<keyword evidence="7" id="KW-1185">Reference proteome</keyword>
<dbReference type="RefSeq" id="WP_067898163.1">
    <property type="nucleotide sequence ID" value="NZ_VSFG01000003.1"/>
</dbReference>
<evidence type="ECO:0000259" key="5">
    <source>
        <dbReference type="Pfam" id="PF21036"/>
    </source>
</evidence>
<name>A0A5D0NMQ7_9ACTN</name>
<evidence type="ECO:0000256" key="2">
    <source>
        <dbReference type="ARBA" id="ARBA00022676"/>
    </source>
</evidence>
<dbReference type="PANTHER" id="PTHR48050:SF13">
    <property type="entry name" value="STEROL 3-BETA-GLUCOSYLTRANSFERASE UGT80A2"/>
    <property type="match status" value="1"/>
</dbReference>
<keyword evidence="3" id="KW-0808">Transferase</keyword>
<comment type="similarity">
    <text evidence="1">Belongs to the glycosyltransferase 28 family.</text>
</comment>
<dbReference type="Gene3D" id="3.40.50.2000">
    <property type="entry name" value="Glycogen Phosphorylase B"/>
    <property type="match status" value="2"/>
</dbReference>
<dbReference type="PANTHER" id="PTHR48050">
    <property type="entry name" value="STEROL 3-BETA-GLUCOSYLTRANSFERASE"/>
    <property type="match status" value="1"/>
</dbReference>
<feature type="domain" description="Erythromycin biosynthesis protein CIII-like C-terminal" evidence="4">
    <location>
        <begin position="255"/>
        <end position="398"/>
    </location>
</feature>
<proteinExistence type="inferred from homology"/>
<dbReference type="STRING" id="1220554.GCA_001552135_05747"/>
<protein>
    <submittedName>
        <fullName evidence="6">DUF1205 domain-containing protein</fullName>
    </submittedName>
</protein>
<dbReference type="AlphaFoldDB" id="A0A5D0NMQ7"/>
<evidence type="ECO:0000256" key="3">
    <source>
        <dbReference type="ARBA" id="ARBA00022679"/>
    </source>
</evidence>
<dbReference type="SUPFAM" id="SSF53756">
    <property type="entry name" value="UDP-Glycosyltransferase/glycogen phosphorylase"/>
    <property type="match status" value="1"/>
</dbReference>
<accession>A0A5D0NMQ7</accession>
<evidence type="ECO:0000256" key="1">
    <source>
        <dbReference type="ARBA" id="ARBA00006962"/>
    </source>
</evidence>
<dbReference type="InterPro" id="IPR010610">
    <property type="entry name" value="EryCIII-like_C"/>
</dbReference>
<dbReference type="InterPro" id="IPR002213">
    <property type="entry name" value="UDP_glucos_trans"/>
</dbReference>
<dbReference type="GO" id="GO:0017000">
    <property type="term" value="P:antibiotic biosynthetic process"/>
    <property type="evidence" value="ECO:0007669"/>
    <property type="project" value="UniProtKB-ARBA"/>
</dbReference>